<dbReference type="InterPro" id="IPR036291">
    <property type="entry name" value="NAD(P)-bd_dom_sf"/>
</dbReference>
<evidence type="ECO:0000256" key="1">
    <source>
        <dbReference type="ARBA" id="ARBA00006484"/>
    </source>
</evidence>
<name>H0F8K4_9BURK</name>
<evidence type="ECO:0000313" key="4">
    <source>
        <dbReference type="Proteomes" id="UP000003113"/>
    </source>
</evidence>
<dbReference type="PANTHER" id="PTHR42760">
    <property type="entry name" value="SHORT-CHAIN DEHYDROGENASES/REDUCTASES FAMILY MEMBER"/>
    <property type="match status" value="1"/>
</dbReference>
<evidence type="ECO:0000313" key="3">
    <source>
        <dbReference type="EMBL" id="EHK65404.1"/>
    </source>
</evidence>
<dbReference type="InterPro" id="IPR002347">
    <property type="entry name" value="SDR_fam"/>
</dbReference>
<dbReference type="Gene3D" id="3.40.50.720">
    <property type="entry name" value="NAD(P)-binding Rossmann-like Domain"/>
    <property type="match status" value="1"/>
</dbReference>
<accession>H0F8K4</accession>
<comment type="caution">
    <text evidence="3">The sequence shown here is derived from an EMBL/GenBank/DDBJ whole genome shotgun (WGS) entry which is preliminary data.</text>
</comment>
<dbReference type="eggNOG" id="COG1028">
    <property type="taxonomic scope" value="Bacteria"/>
</dbReference>
<dbReference type="STRING" id="477184.KYC_15512"/>
<dbReference type="EMBL" id="AGUF01000053">
    <property type="protein sequence ID" value="EHK65404.1"/>
    <property type="molecule type" value="Genomic_DNA"/>
</dbReference>
<dbReference type="PANTHER" id="PTHR42760:SF132">
    <property type="entry name" value="SHORT-CHAIN DEHYDROGENASE_REDUCTASE FAMILY PROTEIN"/>
    <property type="match status" value="1"/>
</dbReference>
<comment type="similarity">
    <text evidence="1">Belongs to the short-chain dehydrogenases/reductases (SDR) family.</text>
</comment>
<proteinExistence type="inferred from homology"/>
<dbReference type="InterPro" id="IPR057326">
    <property type="entry name" value="KR_dom"/>
</dbReference>
<gene>
    <name evidence="3" type="ORF">KYC_15512</name>
</gene>
<dbReference type="PROSITE" id="PS00061">
    <property type="entry name" value="ADH_SHORT"/>
    <property type="match status" value="1"/>
</dbReference>
<dbReference type="GO" id="GO:0016616">
    <property type="term" value="F:oxidoreductase activity, acting on the CH-OH group of donors, NAD or NADP as acceptor"/>
    <property type="evidence" value="ECO:0007669"/>
    <property type="project" value="UniProtKB-ARBA"/>
</dbReference>
<dbReference type="PATRIC" id="fig|477184.5.peg.3058"/>
<dbReference type="NCBIfam" id="NF005559">
    <property type="entry name" value="PRK07231.1"/>
    <property type="match status" value="1"/>
</dbReference>
<feature type="domain" description="Ketoreductase" evidence="2">
    <location>
        <begin position="38"/>
        <end position="235"/>
    </location>
</feature>
<dbReference type="InterPro" id="IPR020904">
    <property type="entry name" value="Sc_DH/Rdtase_CS"/>
</dbReference>
<reference evidence="3 4" key="1">
    <citation type="journal article" date="2012" name="J. Bacteriol.">
        <title>Genome sequence of the highly efficient arsenite-oxidizing bacterium Achromobacter arsenitoxydans SY8.</title>
        <authorList>
            <person name="Li X."/>
            <person name="Hu Y."/>
            <person name="Gong J."/>
            <person name="Lin Y."/>
            <person name="Johnstone L."/>
            <person name="Rensing C."/>
            <person name="Wang G."/>
        </authorList>
    </citation>
    <scope>NUCLEOTIDE SEQUENCE [LARGE SCALE GENOMIC DNA]</scope>
    <source>
        <strain evidence="3 4">SY8</strain>
    </source>
</reference>
<sequence>MRPSPSRDYPETLDIGGRLQAPAAKEAGMQHATELRGRVAVVTGASSGIGRATAIGLAAAGARVVVNHRTGGDSQARAAVVVEAIQRNGGTAVAAAADISREAEVDHLFEQAAQHYGRVDILVNNAGIEHPSPVADMTLADWQRVIDVNLTGHFLCARAAARAFQAQSADPSRDGLARGNILFISSVHEVIPWAFQVNYAASKGGLSMLMKSLAQELAPARIRVNSIAPGAIRTAINQPAWDTPESLAKLLQLIPYGRIGEPEDVARAAVWLAGDASDYVTGTTLFVDGGMTLYPEFRGAG</sequence>
<dbReference type="Proteomes" id="UP000003113">
    <property type="component" value="Unassembled WGS sequence"/>
</dbReference>
<dbReference type="Pfam" id="PF13561">
    <property type="entry name" value="adh_short_C2"/>
    <property type="match status" value="1"/>
</dbReference>
<evidence type="ECO:0000259" key="2">
    <source>
        <dbReference type="SMART" id="SM00822"/>
    </source>
</evidence>
<dbReference type="AlphaFoldDB" id="H0F8K4"/>
<dbReference type="PRINTS" id="PR00081">
    <property type="entry name" value="GDHRDH"/>
</dbReference>
<dbReference type="SMART" id="SM00822">
    <property type="entry name" value="PKS_KR"/>
    <property type="match status" value="1"/>
</dbReference>
<keyword evidence="4" id="KW-1185">Reference proteome</keyword>
<dbReference type="SUPFAM" id="SSF51735">
    <property type="entry name" value="NAD(P)-binding Rossmann-fold domains"/>
    <property type="match status" value="1"/>
</dbReference>
<dbReference type="PRINTS" id="PR00080">
    <property type="entry name" value="SDRFAMILY"/>
</dbReference>
<dbReference type="FunFam" id="3.40.50.720:FF:000084">
    <property type="entry name" value="Short-chain dehydrogenase reductase"/>
    <property type="match status" value="1"/>
</dbReference>
<organism evidence="3 4">
    <name type="scientific">Achromobacter arsenitoxydans SY8</name>
    <dbReference type="NCBI Taxonomy" id="477184"/>
    <lineage>
        <taxon>Bacteria</taxon>
        <taxon>Pseudomonadati</taxon>
        <taxon>Pseudomonadota</taxon>
        <taxon>Betaproteobacteria</taxon>
        <taxon>Burkholderiales</taxon>
        <taxon>Alcaligenaceae</taxon>
        <taxon>Achromobacter</taxon>
    </lineage>
</organism>
<protein>
    <submittedName>
        <fullName evidence="3">Glucose 1-dehydrogenase</fullName>
    </submittedName>
</protein>